<dbReference type="Pfam" id="PF00528">
    <property type="entry name" value="BPD_transp_1"/>
    <property type="match status" value="1"/>
</dbReference>
<feature type="transmembrane region" description="Helical" evidence="5">
    <location>
        <begin position="303"/>
        <end position="328"/>
    </location>
</feature>
<feature type="transmembrane region" description="Helical" evidence="5">
    <location>
        <begin position="466"/>
        <end position="485"/>
    </location>
</feature>
<keyword evidence="3 5" id="KW-1133">Transmembrane helix</keyword>
<reference evidence="7 8" key="1">
    <citation type="submission" date="2016-10" db="EMBL/GenBank/DDBJ databases">
        <authorList>
            <person name="de Groot N.N."/>
        </authorList>
    </citation>
    <scope>NUCLEOTIDE SEQUENCE [LARGE SCALE GENOMIC DNA]</scope>
    <source>
        <strain evidence="7 8">CGMCC 1.6117</strain>
    </source>
</reference>
<evidence type="ECO:0000259" key="6">
    <source>
        <dbReference type="PROSITE" id="PS50928"/>
    </source>
</evidence>
<evidence type="ECO:0000256" key="3">
    <source>
        <dbReference type="ARBA" id="ARBA00022989"/>
    </source>
</evidence>
<sequence>MAVLAQHDLQITRRRVQPKPARDEVWQRGLIVVIIAYLFFGLVMPLAMVFTKSLQTYAFYPEQVTIAFQMPDGSHAEPRSLQDWLDDSGAEANDGLRASERTRIQIVRIIPKNARADVESFRVTDLSADGGQLLIDGVPSEAGQSYDVPRAQLGKVQVRPQVSYGLGNYGYYFSQPSLFNSILNSFIIAMIVVVIVVPLAFGYAYGIMRTRMRGKAFFRLAATVPVLVPSLLPAIGLIYLFGNQGILTPLLMGQSIYGPIGIVMASVFFTFPHAMIIMIVALSTSDQRLYEASEVLGASKWRTFWVVTIPGARYGLISAAFVVFTLVLTDFGVPKVVGGDFNMLALDIYKQVIGQQNFQVGAVVSMVLLVPAVVAFAVDRIVSRRQVAIMSAKAVPFQPEHNPRLDSAMLILCSVVAVFILGILAMCQFAALARFWPYNLTPGLSHYDFSKVDGGGWGAYFNSLKLAVLVSTIGAAIVFLGANMVEKARGFQIGRTILQFLSMMPMAIPGMVLGLAYIFFFNDPANPLHFLYGTMAILVINTSIHLWTVSHLTASTALKQMDKEFEAVAMSLKQPFWRMLSRVSAPVCLPAISEIWLYYFVNAMTTVSAVVFLYSPQTQLASIAVLNMDDAGDIAPAAAMGMMIFYTNALVRILYSLATGRLMGRLQAWRHR</sequence>
<dbReference type="RefSeq" id="WP_052081286.1">
    <property type="nucleotide sequence ID" value="NZ_FOJO01000005.1"/>
</dbReference>
<accession>A0A1I0T7E2</accession>
<feature type="transmembrane region" description="Helical" evidence="5">
    <location>
        <begin position="29"/>
        <end position="50"/>
    </location>
</feature>
<feature type="transmembrane region" description="Helical" evidence="5">
    <location>
        <begin position="497"/>
        <end position="520"/>
    </location>
</feature>
<feature type="transmembrane region" description="Helical" evidence="5">
    <location>
        <begin position="596"/>
        <end position="614"/>
    </location>
</feature>
<evidence type="ECO:0000256" key="1">
    <source>
        <dbReference type="ARBA" id="ARBA00004651"/>
    </source>
</evidence>
<name>A0A1I0T7E2_9RHOB</name>
<dbReference type="AlphaFoldDB" id="A0A1I0T7E2"/>
<evidence type="ECO:0000256" key="4">
    <source>
        <dbReference type="ARBA" id="ARBA00023136"/>
    </source>
</evidence>
<proteinExistence type="inferred from homology"/>
<feature type="transmembrane region" description="Helical" evidence="5">
    <location>
        <begin position="182"/>
        <end position="205"/>
    </location>
</feature>
<organism evidence="7 8">
    <name type="scientific">Paracoccus halophilus</name>
    <dbReference type="NCBI Taxonomy" id="376733"/>
    <lineage>
        <taxon>Bacteria</taxon>
        <taxon>Pseudomonadati</taxon>
        <taxon>Pseudomonadota</taxon>
        <taxon>Alphaproteobacteria</taxon>
        <taxon>Rhodobacterales</taxon>
        <taxon>Paracoccaceae</taxon>
        <taxon>Paracoccus</taxon>
    </lineage>
</organism>
<evidence type="ECO:0000256" key="5">
    <source>
        <dbReference type="RuleBase" id="RU363032"/>
    </source>
</evidence>
<gene>
    <name evidence="7" type="ORF">SAMN04487972_105123</name>
</gene>
<evidence type="ECO:0000256" key="2">
    <source>
        <dbReference type="ARBA" id="ARBA00022692"/>
    </source>
</evidence>
<dbReference type="SUPFAM" id="SSF161098">
    <property type="entry name" value="MetI-like"/>
    <property type="match status" value="2"/>
</dbReference>
<protein>
    <submittedName>
        <fullName evidence="7">Iron(III) transport system permease protein</fullName>
    </submittedName>
</protein>
<dbReference type="CDD" id="cd06261">
    <property type="entry name" value="TM_PBP2"/>
    <property type="match status" value="2"/>
</dbReference>
<keyword evidence="2 5" id="KW-0812">Transmembrane</keyword>
<feature type="transmembrane region" description="Helical" evidence="5">
    <location>
        <begin position="358"/>
        <end position="378"/>
    </location>
</feature>
<dbReference type="InterPro" id="IPR017664">
    <property type="entry name" value="AminoethylPonate_ABC_perm-1"/>
</dbReference>
<dbReference type="PANTHER" id="PTHR43496">
    <property type="entry name" value="PROTEIN LPLB"/>
    <property type="match status" value="1"/>
</dbReference>
<feature type="transmembrane region" description="Helical" evidence="5">
    <location>
        <begin position="408"/>
        <end position="436"/>
    </location>
</feature>
<evidence type="ECO:0000313" key="8">
    <source>
        <dbReference type="Proteomes" id="UP000182312"/>
    </source>
</evidence>
<dbReference type="Gene3D" id="1.10.3720.10">
    <property type="entry name" value="MetI-like"/>
    <property type="match status" value="2"/>
</dbReference>
<dbReference type="PROSITE" id="PS50928">
    <property type="entry name" value="ABC_TM1"/>
    <property type="match status" value="2"/>
</dbReference>
<dbReference type="PANTHER" id="PTHR43496:SF1">
    <property type="entry name" value="POLYGALACTURONAN_RHAMNOGALACTURONAN TRANSPORT SYSTEM PERMEASE PROTEIN YTEP"/>
    <property type="match status" value="1"/>
</dbReference>
<dbReference type="GO" id="GO:0055085">
    <property type="term" value="P:transmembrane transport"/>
    <property type="evidence" value="ECO:0007669"/>
    <property type="project" value="InterPro"/>
</dbReference>
<dbReference type="InterPro" id="IPR000515">
    <property type="entry name" value="MetI-like"/>
</dbReference>
<feature type="transmembrane region" description="Helical" evidence="5">
    <location>
        <begin position="634"/>
        <end position="655"/>
    </location>
</feature>
<dbReference type="EMBL" id="FOJO01000005">
    <property type="protein sequence ID" value="SFA47715.1"/>
    <property type="molecule type" value="Genomic_DNA"/>
</dbReference>
<dbReference type="Proteomes" id="UP000182312">
    <property type="component" value="Unassembled WGS sequence"/>
</dbReference>
<comment type="similarity">
    <text evidence="5">Belongs to the binding-protein-dependent transport system permease family.</text>
</comment>
<dbReference type="NCBIfam" id="TIGR03262">
    <property type="entry name" value="PhnU2"/>
    <property type="match status" value="1"/>
</dbReference>
<keyword evidence="5" id="KW-0813">Transport</keyword>
<comment type="subcellular location">
    <subcellularLocation>
        <location evidence="1 5">Cell membrane</location>
        <topology evidence="1 5">Multi-pass membrane protein</topology>
    </subcellularLocation>
</comment>
<evidence type="ECO:0000313" key="7">
    <source>
        <dbReference type="EMBL" id="SFA47715.1"/>
    </source>
</evidence>
<feature type="transmembrane region" description="Helical" evidence="5">
    <location>
        <begin position="260"/>
        <end position="282"/>
    </location>
</feature>
<feature type="domain" description="ABC transmembrane type-1" evidence="6">
    <location>
        <begin position="460"/>
        <end position="655"/>
    </location>
</feature>
<dbReference type="GO" id="GO:0005886">
    <property type="term" value="C:plasma membrane"/>
    <property type="evidence" value="ECO:0007669"/>
    <property type="project" value="UniProtKB-SubCell"/>
</dbReference>
<feature type="transmembrane region" description="Helical" evidence="5">
    <location>
        <begin position="217"/>
        <end position="240"/>
    </location>
</feature>
<dbReference type="InterPro" id="IPR035906">
    <property type="entry name" value="MetI-like_sf"/>
</dbReference>
<feature type="transmembrane region" description="Helical" evidence="5">
    <location>
        <begin position="532"/>
        <end position="554"/>
    </location>
</feature>
<dbReference type="OrthoDB" id="7056428at2"/>
<keyword evidence="4 5" id="KW-0472">Membrane</keyword>
<feature type="domain" description="ABC transmembrane type-1" evidence="6">
    <location>
        <begin position="182"/>
        <end position="379"/>
    </location>
</feature>